<gene>
    <name evidence="1" type="ORF">C5167_000678</name>
</gene>
<reference evidence="1 2" key="1">
    <citation type="journal article" date="2018" name="Science">
        <title>The opium poppy genome and morphinan production.</title>
        <authorList>
            <person name="Guo L."/>
            <person name="Winzer T."/>
            <person name="Yang X."/>
            <person name="Li Y."/>
            <person name="Ning Z."/>
            <person name="He Z."/>
            <person name="Teodor R."/>
            <person name="Lu Y."/>
            <person name="Bowser T.A."/>
            <person name="Graham I.A."/>
            <person name="Ye K."/>
        </authorList>
    </citation>
    <scope>NUCLEOTIDE SEQUENCE [LARGE SCALE GENOMIC DNA]</scope>
    <source>
        <strain evidence="2">cv. HN1</strain>
        <tissue evidence="1">Leaves</tissue>
    </source>
</reference>
<accession>A0A4Y7KWM9</accession>
<dbReference type="EMBL" id="CM010723">
    <property type="protein sequence ID" value="RZC76578.1"/>
    <property type="molecule type" value="Genomic_DNA"/>
</dbReference>
<protein>
    <submittedName>
        <fullName evidence="1">Uncharacterized protein</fullName>
    </submittedName>
</protein>
<sequence>MLSTSIELHPGIFPTPRDFIKFRTLVQWAFDLRVLGLHPEVVLVPVHRPCTRTILPSSISVNSSIASLPHPWIANADIIVFQDTKLNSLIPLKTSNALSIEPHFAYISIMALQTDML</sequence>
<keyword evidence="2" id="KW-1185">Reference proteome</keyword>
<evidence type="ECO:0000313" key="1">
    <source>
        <dbReference type="EMBL" id="RZC76578.1"/>
    </source>
</evidence>
<organism evidence="1 2">
    <name type="scientific">Papaver somniferum</name>
    <name type="common">Opium poppy</name>
    <dbReference type="NCBI Taxonomy" id="3469"/>
    <lineage>
        <taxon>Eukaryota</taxon>
        <taxon>Viridiplantae</taxon>
        <taxon>Streptophyta</taxon>
        <taxon>Embryophyta</taxon>
        <taxon>Tracheophyta</taxon>
        <taxon>Spermatophyta</taxon>
        <taxon>Magnoliopsida</taxon>
        <taxon>Ranunculales</taxon>
        <taxon>Papaveraceae</taxon>
        <taxon>Papaveroideae</taxon>
        <taxon>Papaver</taxon>
    </lineage>
</organism>
<proteinExistence type="predicted"/>
<dbReference type="AlphaFoldDB" id="A0A4Y7KWM9"/>
<evidence type="ECO:0000313" key="2">
    <source>
        <dbReference type="Proteomes" id="UP000316621"/>
    </source>
</evidence>
<name>A0A4Y7KWM9_PAPSO</name>
<dbReference type="Proteomes" id="UP000316621">
    <property type="component" value="Chromosome 9"/>
</dbReference>
<dbReference type="Gramene" id="RZC76578">
    <property type="protein sequence ID" value="RZC76578"/>
    <property type="gene ID" value="C5167_000678"/>
</dbReference>